<reference evidence="1" key="1">
    <citation type="submission" date="2019-12" db="EMBL/GenBank/DDBJ databases">
        <title>Genome sequencing and annotation of Brassica cretica.</title>
        <authorList>
            <person name="Studholme D.J."/>
            <person name="Sarris P.F."/>
        </authorList>
    </citation>
    <scope>NUCLEOTIDE SEQUENCE</scope>
    <source>
        <strain evidence="1">PFS-001/15</strain>
        <tissue evidence="1">Leaf</tissue>
    </source>
</reference>
<gene>
    <name evidence="1" type="ORF">F2Q68_00007595</name>
</gene>
<dbReference type="AlphaFoldDB" id="A0A8S9KX10"/>
<protein>
    <submittedName>
        <fullName evidence="1">Uncharacterized protein</fullName>
    </submittedName>
</protein>
<accession>A0A8S9KX10</accession>
<proteinExistence type="predicted"/>
<comment type="caution">
    <text evidence="1">The sequence shown here is derived from an EMBL/GenBank/DDBJ whole genome shotgun (WGS) entry which is preliminary data.</text>
</comment>
<dbReference type="Proteomes" id="UP000712281">
    <property type="component" value="Unassembled WGS sequence"/>
</dbReference>
<name>A0A8S9KX10_BRACR</name>
<organism evidence="1 2">
    <name type="scientific">Brassica cretica</name>
    <name type="common">Mustard</name>
    <dbReference type="NCBI Taxonomy" id="69181"/>
    <lineage>
        <taxon>Eukaryota</taxon>
        <taxon>Viridiplantae</taxon>
        <taxon>Streptophyta</taxon>
        <taxon>Embryophyta</taxon>
        <taxon>Tracheophyta</taxon>
        <taxon>Spermatophyta</taxon>
        <taxon>Magnoliopsida</taxon>
        <taxon>eudicotyledons</taxon>
        <taxon>Gunneridae</taxon>
        <taxon>Pentapetalae</taxon>
        <taxon>rosids</taxon>
        <taxon>malvids</taxon>
        <taxon>Brassicales</taxon>
        <taxon>Brassicaceae</taxon>
        <taxon>Brassiceae</taxon>
        <taxon>Brassica</taxon>
    </lineage>
</organism>
<dbReference type="EMBL" id="QGKW02000717">
    <property type="protein sequence ID" value="KAF2598939.1"/>
    <property type="molecule type" value="Genomic_DNA"/>
</dbReference>
<evidence type="ECO:0000313" key="2">
    <source>
        <dbReference type="Proteomes" id="UP000712281"/>
    </source>
</evidence>
<sequence>MKPVSNLQQDKQASVKSRAEGCCAMRTGKQPIQLSNPFTLNNATPKKVVFFALSQLRNGSLYQHGPEDSTSAKPNMKLVSNLQQDKQASVKSRAEGCCAMRTGKQPIQLSNPFTLLSVLPDEITDV</sequence>
<evidence type="ECO:0000313" key="1">
    <source>
        <dbReference type="EMBL" id="KAF2598939.1"/>
    </source>
</evidence>